<dbReference type="PANTHER" id="PTHR46340">
    <property type="entry name" value="UBX DOMAIN-CONTAINING PROTEIN 1"/>
    <property type="match status" value="1"/>
</dbReference>
<evidence type="ECO:0000256" key="1">
    <source>
        <dbReference type="ARBA" id="ARBA00004496"/>
    </source>
</evidence>
<feature type="region of interest" description="Disordered" evidence="4">
    <location>
        <begin position="179"/>
        <end position="202"/>
    </location>
</feature>
<feature type="region of interest" description="Disordered" evidence="4">
    <location>
        <begin position="132"/>
        <end position="151"/>
    </location>
</feature>
<dbReference type="SMART" id="SM00165">
    <property type="entry name" value="UBA"/>
    <property type="match status" value="1"/>
</dbReference>
<evidence type="ECO:0000256" key="3">
    <source>
        <dbReference type="ARBA" id="ARBA00023054"/>
    </source>
</evidence>
<dbReference type="GO" id="GO:0032435">
    <property type="term" value="P:negative regulation of proteasomal ubiquitin-dependent protein catabolic process"/>
    <property type="evidence" value="ECO:0007669"/>
    <property type="project" value="TreeGrafter"/>
</dbReference>
<dbReference type="EMBL" id="LRGB01000626">
    <property type="protein sequence ID" value="KZS17603.1"/>
    <property type="molecule type" value="Genomic_DNA"/>
</dbReference>
<evidence type="ECO:0000313" key="5">
    <source>
        <dbReference type="EMBL" id="KZS17603.1"/>
    </source>
</evidence>
<dbReference type="InterPro" id="IPR009060">
    <property type="entry name" value="UBA-like_sf"/>
</dbReference>
<protein>
    <submittedName>
        <fullName evidence="5">UBX domain-containing protein 1</fullName>
    </submittedName>
</protein>
<keyword evidence="2" id="KW-0963">Cytoplasm</keyword>
<dbReference type="Pfam" id="PF00789">
    <property type="entry name" value="UBX"/>
    <property type="match status" value="1"/>
</dbReference>
<dbReference type="GO" id="GO:0036435">
    <property type="term" value="F:K48-linked polyubiquitin modification-dependent protein binding"/>
    <property type="evidence" value="ECO:0007669"/>
    <property type="project" value="TreeGrafter"/>
</dbReference>
<dbReference type="CDD" id="cd01772">
    <property type="entry name" value="UBX_UBXN1"/>
    <property type="match status" value="1"/>
</dbReference>
<dbReference type="SUPFAM" id="SSF54236">
    <property type="entry name" value="Ubiquitin-like"/>
    <property type="match status" value="1"/>
</dbReference>
<comment type="subcellular location">
    <subcellularLocation>
        <location evidence="1">Cytoplasm</location>
    </subcellularLocation>
</comment>
<dbReference type="PROSITE" id="PS50157">
    <property type="entry name" value="ZINC_FINGER_C2H2_2"/>
    <property type="match status" value="1"/>
</dbReference>
<dbReference type="InterPro" id="IPR029071">
    <property type="entry name" value="Ubiquitin-like_domsf"/>
</dbReference>
<accession>A0A0P5ZSV9</accession>
<dbReference type="InterPro" id="IPR001012">
    <property type="entry name" value="UBX_dom"/>
</dbReference>
<evidence type="ECO:0000256" key="4">
    <source>
        <dbReference type="SAM" id="MobiDB-lite"/>
    </source>
</evidence>
<comment type="caution">
    <text evidence="5">The sequence shown here is derived from an EMBL/GenBank/DDBJ whole genome shotgun (WGS) entry which is preliminary data.</text>
</comment>
<dbReference type="AlphaFoldDB" id="A0A0P5ZSV9"/>
<proteinExistence type="predicted"/>
<dbReference type="Gene3D" id="3.10.20.90">
    <property type="entry name" value="Phosphatidylinositol 3-kinase Catalytic Subunit, Chain A, domain 1"/>
    <property type="match status" value="1"/>
</dbReference>
<dbReference type="PROSITE" id="PS50033">
    <property type="entry name" value="UBX"/>
    <property type="match status" value="1"/>
</dbReference>
<dbReference type="Proteomes" id="UP000076858">
    <property type="component" value="Unassembled WGS sequence"/>
</dbReference>
<organism evidence="5 6">
    <name type="scientific">Daphnia magna</name>
    <dbReference type="NCBI Taxonomy" id="35525"/>
    <lineage>
        <taxon>Eukaryota</taxon>
        <taxon>Metazoa</taxon>
        <taxon>Ecdysozoa</taxon>
        <taxon>Arthropoda</taxon>
        <taxon>Crustacea</taxon>
        <taxon>Branchiopoda</taxon>
        <taxon>Diplostraca</taxon>
        <taxon>Cladocera</taxon>
        <taxon>Anomopoda</taxon>
        <taxon>Daphniidae</taxon>
        <taxon>Daphnia</taxon>
    </lineage>
</organism>
<dbReference type="CDD" id="cd14302">
    <property type="entry name" value="UBA_UBXN1"/>
    <property type="match status" value="1"/>
</dbReference>
<name>A0A0P5ZSV9_9CRUS</name>
<dbReference type="PROSITE" id="PS00028">
    <property type="entry name" value="ZINC_FINGER_C2H2_1"/>
    <property type="match status" value="1"/>
</dbReference>
<dbReference type="PROSITE" id="PS50030">
    <property type="entry name" value="UBA"/>
    <property type="match status" value="1"/>
</dbReference>
<dbReference type="GO" id="GO:0005737">
    <property type="term" value="C:cytoplasm"/>
    <property type="evidence" value="ECO:0007669"/>
    <property type="project" value="UniProtKB-SubCell"/>
</dbReference>
<dbReference type="OrthoDB" id="10254930at2759"/>
<feature type="region of interest" description="Disordered" evidence="4">
    <location>
        <begin position="48"/>
        <end position="73"/>
    </location>
</feature>
<dbReference type="PANTHER" id="PTHR46340:SF1">
    <property type="entry name" value="UBX DOMAIN-CONTAINING PROTEIN 1"/>
    <property type="match status" value="1"/>
</dbReference>
<evidence type="ECO:0000256" key="2">
    <source>
        <dbReference type="ARBA" id="ARBA00022490"/>
    </source>
</evidence>
<dbReference type="Pfam" id="PF22562">
    <property type="entry name" value="UBA_7"/>
    <property type="match status" value="1"/>
</dbReference>
<reference evidence="5 6" key="1">
    <citation type="submission" date="2016-03" db="EMBL/GenBank/DDBJ databases">
        <title>EvidentialGene: Evidence-directed Construction of Genes on Genomes.</title>
        <authorList>
            <person name="Gilbert D.G."/>
            <person name="Choi J.-H."/>
            <person name="Mockaitis K."/>
            <person name="Colbourne J."/>
            <person name="Pfrender M."/>
        </authorList>
    </citation>
    <scope>NUCLEOTIDE SEQUENCE [LARGE SCALE GENOMIC DNA]</scope>
    <source>
        <strain evidence="5 6">Xinb3</strain>
        <tissue evidence="5">Complete organism</tissue>
    </source>
</reference>
<keyword evidence="6" id="KW-1185">Reference proteome</keyword>
<gene>
    <name evidence="5" type="ORF">APZ42_016494</name>
</gene>
<dbReference type="GO" id="GO:0031397">
    <property type="term" value="P:negative regulation of protein ubiquitination"/>
    <property type="evidence" value="ECO:0007669"/>
    <property type="project" value="TreeGrafter"/>
</dbReference>
<feature type="compositionally biased region" description="Basic and acidic residues" evidence="4">
    <location>
        <begin position="108"/>
        <end position="124"/>
    </location>
</feature>
<dbReference type="InterPro" id="IPR013087">
    <property type="entry name" value="Znf_C2H2_type"/>
</dbReference>
<evidence type="ECO:0000313" key="6">
    <source>
        <dbReference type="Proteomes" id="UP000076858"/>
    </source>
</evidence>
<dbReference type="Gene3D" id="1.10.8.10">
    <property type="entry name" value="DNA helicase RuvA subunit, C-terminal domain"/>
    <property type="match status" value="1"/>
</dbReference>
<dbReference type="GO" id="GO:0005634">
    <property type="term" value="C:nucleus"/>
    <property type="evidence" value="ECO:0007669"/>
    <property type="project" value="TreeGrafter"/>
</dbReference>
<dbReference type="STRING" id="35525.A0A0P5ZSV9"/>
<keyword evidence="3" id="KW-0175">Coiled coil</keyword>
<dbReference type="SMART" id="SM00166">
    <property type="entry name" value="UBX"/>
    <property type="match status" value="1"/>
</dbReference>
<dbReference type="SUPFAM" id="SSF46934">
    <property type="entry name" value="UBA-like"/>
    <property type="match status" value="1"/>
</dbReference>
<dbReference type="GO" id="GO:1903094">
    <property type="term" value="P:negative regulation of protein K48-linked deubiquitination"/>
    <property type="evidence" value="ECO:0007669"/>
    <property type="project" value="TreeGrafter"/>
</dbReference>
<dbReference type="InterPro" id="IPR015940">
    <property type="entry name" value="UBA"/>
</dbReference>
<feature type="region of interest" description="Disordered" evidence="4">
    <location>
        <begin position="96"/>
        <end position="124"/>
    </location>
</feature>
<dbReference type="InterPro" id="IPR041923">
    <property type="entry name" value="UBA_UBXN1"/>
</dbReference>
<sequence length="317" mass="36375">MSSNLQSLLEMGFSQQLAEKAIQETGDQNIEVAMDWLIVNSEKYSQQLDNTQPKTEECAASEAEVSRTETASTAKSIKCDECNRLFSSSSEIEFHAAKTGHSQFSESTDEKKPLTEEEKKEQLRKVEELMKLKRKEREEKEKAEQLEQEKRRIQSGKELLSIKKKFEEDEIRKIAEERRREKEEEKKARQRVKEQIEQDKLARKQKAGNLATTPVVIPPVQPSVPVTPSQPKDYKETRIQIRLPNGSTMTQTFGAKEQLASVRLFIQMNRTDLVAGVSEPFRIQTNFPRKIFTEEEYEKPLDILGLVPSAVLMVSKA</sequence>